<keyword evidence="3" id="KW-0808">Transferase</keyword>
<evidence type="ECO:0000256" key="5">
    <source>
        <dbReference type="ARBA" id="ARBA00022777"/>
    </source>
</evidence>
<dbReference type="EC" id="2.7.11.1" evidence="1"/>
<comment type="catalytic activity">
    <reaction evidence="7">
        <text>L-threonyl-[protein] + ATP = O-phospho-L-threonyl-[protein] + ADP + H(+)</text>
        <dbReference type="Rhea" id="RHEA:46608"/>
        <dbReference type="Rhea" id="RHEA-COMP:11060"/>
        <dbReference type="Rhea" id="RHEA-COMP:11605"/>
        <dbReference type="ChEBI" id="CHEBI:15378"/>
        <dbReference type="ChEBI" id="CHEBI:30013"/>
        <dbReference type="ChEBI" id="CHEBI:30616"/>
        <dbReference type="ChEBI" id="CHEBI:61977"/>
        <dbReference type="ChEBI" id="CHEBI:456216"/>
        <dbReference type="EC" id="2.7.11.1"/>
    </reaction>
</comment>
<name>A0AA45WT43_9CLOT</name>
<gene>
    <name evidence="10" type="ORF">SAMN06296020_101301</name>
</gene>
<evidence type="ECO:0000313" key="11">
    <source>
        <dbReference type="Proteomes" id="UP001158066"/>
    </source>
</evidence>
<evidence type="ECO:0000256" key="1">
    <source>
        <dbReference type="ARBA" id="ARBA00012513"/>
    </source>
</evidence>
<organism evidence="10 11">
    <name type="scientific">Anoxynatronum buryatiense</name>
    <dbReference type="NCBI Taxonomy" id="489973"/>
    <lineage>
        <taxon>Bacteria</taxon>
        <taxon>Bacillati</taxon>
        <taxon>Bacillota</taxon>
        <taxon>Clostridia</taxon>
        <taxon>Eubacteriales</taxon>
        <taxon>Clostridiaceae</taxon>
        <taxon>Anoxynatronum</taxon>
    </lineage>
</organism>
<dbReference type="Proteomes" id="UP001158066">
    <property type="component" value="Unassembled WGS sequence"/>
</dbReference>
<keyword evidence="6" id="KW-0067">ATP-binding</keyword>
<evidence type="ECO:0000256" key="7">
    <source>
        <dbReference type="ARBA" id="ARBA00047899"/>
    </source>
</evidence>
<protein>
    <recommendedName>
        <fullName evidence="1">non-specific serine/threonine protein kinase</fullName>
        <ecNumber evidence="1">2.7.11.1</ecNumber>
    </recommendedName>
</protein>
<accession>A0AA45WT43</accession>
<evidence type="ECO:0000256" key="3">
    <source>
        <dbReference type="ARBA" id="ARBA00022679"/>
    </source>
</evidence>
<evidence type="ECO:0000256" key="4">
    <source>
        <dbReference type="ARBA" id="ARBA00022741"/>
    </source>
</evidence>
<evidence type="ECO:0000259" key="9">
    <source>
        <dbReference type="Pfam" id="PF01163"/>
    </source>
</evidence>
<dbReference type="GO" id="GO:0005524">
    <property type="term" value="F:ATP binding"/>
    <property type="evidence" value="ECO:0007669"/>
    <property type="project" value="UniProtKB-KW"/>
</dbReference>
<comment type="catalytic activity">
    <reaction evidence="8">
        <text>L-seryl-[protein] + ATP = O-phospho-L-seryl-[protein] + ADP + H(+)</text>
        <dbReference type="Rhea" id="RHEA:17989"/>
        <dbReference type="Rhea" id="RHEA-COMP:9863"/>
        <dbReference type="Rhea" id="RHEA-COMP:11604"/>
        <dbReference type="ChEBI" id="CHEBI:15378"/>
        <dbReference type="ChEBI" id="CHEBI:29999"/>
        <dbReference type="ChEBI" id="CHEBI:30616"/>
        <dbReference type="ChEBI" id="CHEBI:83421"/>
        <dbReference type="ChEBI" id="CHEBI:456216"/>
        <dbReference type="EC" id="2.7.11.1"/>
    </reaction>
</comment>
<dbReference type="AlphaFoldDB" id="A0AA45WT43"/>
<dbReference type="SUPFAM" id="SSF56112">
    <property type="entry name" value="Protein kinase-like (PK-like)"/>
    <property type="match status" value="1"/>
</dbReference>
<dbReference type="GO" id="GO:0004674">
    <property type="term" value="F:protein serine/threonine kinase activity"/>
    <property type="evidence" value="ECO:0007669"/>
    <property type="project" value="UniProtKB-KW"/>
</dbReference>
<evidence type="ECO:0000313" key="10">
    <source>
        <dbReference type="EMBL" id="SMP39938.1"/>
    </source>
</evidence>
<dbReference type="Pfam" id="PF01163">
    <property type="entry name" value="RIO1"/>
    <property type="match status" value="1"/>
</dbReference>
<proteinExistence type="predicted"/>
<dbReference type="InterPro" id="IPR018934">
    <property type="entry name" value="RIO_dom"/>
</dbReference>
<keyword evidence="5" id="KW-0418">Kinase</keyword>
<keyword evidence="11" id="KW-1185">Reference proteome</keyword>
<keyword evidence="2" id="KW-0723">Serine/threonine-protein kinase</keyword>
<comment type="caution">
    <text evidence="10">The sequence shown here is derived from an EMBL/GenBank/DDBJ whole genome shotgun (WGS) entry which is preliminary data.</text>
</comment>
<feature type="domain" description="RIO-type" evidence="9">
    <location>
        <begin position="48"/>
        <end position="100"/>
    </location>
</feature>
<evidence type="ECO:0000256" key="8">
    <source>
        <dbReference type="ARBA" id="ARBA00048679"/>
    </source>
</evidence>
<reference evidence="10" key="1">
    <citation type="submission" date="2017-05" db="EMBL/GenBank/DDBJ databases">
        <authorList>
            <person name="Varghese N."/>
            <person name="Submissions S."/>
        </authorList>
    </citation>
    <scope>NUCLEOTIDE SEQUENCE</scope>
    <source>
        <strain evidence="10">Su22</strain>
    </source>
</reference>
<dbReference type="InterPro" id="IPR011009">
    <property type="entry name" value="Kinase-like_dom_sf"/>
</dbReference>
<dbReference type="EMBL" id="FXUF01000001">
    <property type="protein sequence ID" value="SMP39938.1"/>
    <property type="molecule type" value="Genomic_DNA"/>
</dbReference>
<keyword evidence="4" id="KW-0547">Nucleotide-binding</keyword>
<evidence type="ECO:0000256" key="2">
    <source>
        <dbReference type="ARBA" id="ARBA00022527"/>
    </source>
</evidence>
<sequence>MILSNHFWQKHDEAVFERIKTFKSKKNEVWLIKARKSDGTPQQYVLKAYQDHKRLVKEMEMITALHRQGLEVPAVYEQQGSYLLMEYIDGITLCEAFEKQECKWTEGDHLPESTMEIIGLLTGWLERFYQITKELEGKRMIMADVNLRNFLWTDTVFGVDFEDCREGRYEEDAGKICAYVYTYSPMATPFKKQLVNAFADTFVKELLLEGSLIYHYMDRELKMMERRRKMAIPHFK</sequence>
<evidence type="ECO:0000256" key="6">
    <source>
        <dbReference type="ARBA" id="ARBA00022840"/>
    </source>
</evidence>